<dbReference type="GO" id="GO:0110001">
    <property type="term" value="C:toxin-antitoxin complex"/>
    <property type="evidence" value="ECO:0007669"/>
    <property type="project" value="InterPro"/>
</dbReference>
<dbReference type="InterPro" id="IPR008201">
    <property type="entry name" value="HepT-like"/>
</dbReference>
<comment type="similarity">
    <text evidence="6">Belongs to the HepT RNase toxin family.</text>
</comment>
<dbReference type="Gene3D" id="1.20.120.580">
    <property type="entry name" value="bsu32300-like"/>
    <property type="match status" value="1"/>
</dbReference>
<dbReference type="GO" id="GO:0016787">
    <property type="term" value="F:hydrolase activity"/>
    <property type="evidence" value="ECO:0007669"/>
    <property type="project" value="UniProtKB-KW"/>
</dbReference>
<dbReference type="InterPro" id="IPR051813">
    <property type="entry name" value="HepT_RNase_toxin"/>
</dbReference>
<keyword evidence="5" id="KW-0378">Hydrolase</keyword>
<dbReference type="InterPro" id="IPR037038">
    <property type="entry name" value="HepT-like_sf"/>
</dbReference>
<evidence type="ECO:0000256" key="5">
    <source>
        <dbReference type="ARBA" id="ARBA00022801"/>
    </source>
</evidence>
<keyword evidence="4" id="KW-0547">Nucleotide-binding</keyword>
<organism evidence="7 8">
    <name type="scientific">Hydrogenimonas thermophila</name>
    <dbReference type="NCBI Taxonomy" id="223786"/>
    <lineage>
        <taxon>Bacteria</taxon>
        <taxon>Pseudomonadati</taxon>
        <taxon>Campylobacterota</taxon>
        <taxon>Epsilonproteobacteria</taxon>
        <taxon>Campylobacterales</taxon>
        <taxon>Hydrogenimonadaceae</taxon>
        <taxon>Hydrogenimonas</taxon>
    </lineage>
</organism>
<dbReference type="Proteomes" id="UP000199227">
    <property type="component" value="Unassembled WGS sequence"/>
</dbReference>
<reference evidence="7 8" key="1">
    <citation type="submission" date="2016-10" db="EMBL/GenBank/DDBJ databases">
        <authorList>
            <person name="de Groot N.N."/>
        </authorList>
    </citation>
    <scope>NUCLEOTIDE SEQUENCE [LARGE SCALE GENOMIC DNA]</scope>
    <source>
        <strain evidence="7 8">EP1-55-1</strain>
    </source>
</reference>
<dbReference type="AlphaFoldDB" id="A0A1I5MAM0"/>
<proteinExistence type="inferred from homology"/>
<evidence type="ECO:0000256" key="2">
    <source>
        <dbReference type="ARBA" id="ARBA00022649"/>
    </source>
</evidence>
<evidence type="ECO:0000256" key="3">
    <source>
        <dbReference type="ARBA" id="ARBA00022722"/>
    </source>
</evidence>
<dbReference type="PANTHER" id="PTHR34139">
    <property type="entry name" value="UPF0331 PROTEIN MJ0127"/>
    <property type="match status" value="1"/>
</dbReference>
<protein>
    <submittedName>
        <fullName evidence="7">Uncharacterized conserved protein, contains HEPN domain</fullName>
    </submittedName>
</protein>
<evidence type="ECO:0000313" key="8">
    <source>
        <dbReference type="Proteomes" id="UP000199227"/>
    </source>
</evidence>
<evidence type="ECO:0000256" key="6">
    <source>
        <dbReference type="ARBA" id="ARBA00024207"/>
    </source>
</evidence>
<keyword evidence="1" id="KW-0597">Phosphoprotein</keyword>
<name>A0A1I5MAM0_9BACT</name>
<dbReference type="STRING" id="223786.SAMN05216234_10591"/>
<keyword evidence="2" id="KW-1277">Toxin-antitoxin system</keyword>
<evidence type="ECO:0000256" key="4">
    <source>
        <dbReference type="ARBA" id="ARBA00022741"/>
    </source>
</evidence>
<keyword evidence="3" id="KW-0540">Nuclease</keyword>
<dbReference type="RefSeq" id="WP_092911075.1">
    <property type="nucleotide sequence ID" value="NZ_CP136592.1"/>
</dbReference>
<accession>A0A1I5MAM0</accession>
<dbReference type="GO" id="GO:0000166">
    <property type="term" value="F:nucleotide binding"/>
    <property type="evidence" value="ECO:0007669"/>
    <property type="project" value="UniProtKB-KW"/>
</dbReference>
<dbReference type="PANTHER" id="PTHR34139:SF1">
    <property type="entry name" value="RNASE MJ1380-RELATED"/>
    <property type="match status" value="1"/>
</dbReference>
<evidence type="ECO:0000313" key="7">
    <source>
        <dbReference type="EMBL" id="SFP06668.1"/>
    </source>
</evidence>
<dbReference type="Pfam" id="PF01934">
    <property type="entry name" value="HepT-like"/>
    <property type="match status" value="1"/>
</dbReference>
<evidence type="ECO:0000256" key="1">
    <source>
        <dbReference type="ARBA" id="ARBA00022553"/>
    </source>
</evidence>
<dbReference type="EMBL" id="FOXB01000005">
    <property type="protein sequence ID" value="SFP06668.1"/>
    <property type="molecule type" value="Genomic_DNA"/>
</dbReference>
<sequence length="143" mass="16935">MYKRDISLYIVDIFIAIDKIGRYTKNFDNAQDLLYSELEWDGTLRELEIIGEATNYLLKEGYLSSDYRRIVDFRNQIIHGYFGIDENIVFDVIKNKLPKYYQDLIIIAKNTNLLKAIKSAKIENEKNQNVLKFLNDLEKEIEE</sequence>
<gene>
    <name evidence="7" type="ORF">SAMN05216234_10591</name>
</gene>
<dbReference type="GO" id="GO:0004540">
    <property type="term" value="F:RNA nuclease activity"/>
    <property type="evidence" value="ECO:0007669"/>
    <property type="project" value="InterPro"/>
</dbReference>
<keyword evidence="8" id="KW-1185">Reference proteome</keyword>
<dbReference type="OrthoDB" id="9802833at2"/>